<accession>A0A9W5QH28</accession>
<protein>
    <recommendedName>
        <fullName evidence="1">Novel toxin 15 domain-containing protein</fullName>
    </recommendedName>
</protein>
<evidence type="ECO:0000313" key="2">
    <source>
        <dbReference type="EMBL" id="EOP64554.1"/>
    </source>
</evidence>
<evidence type="ECO:0000259" key="1">
    <source>
        <dbReference type="Pfam" id="PF15604"/>
    </source>
</evidence>
<dbReference type="Proteomes" id="UP000013989">
    <property type="component" value="Unassembled WGS sequence"/>
</dbReference>
<evidence type="ECO:0000313" key="3">
    <source>
        <dbReference type="Proteomes" id="UP000013989"/>
    </source>
</evidence>
<comment type="caution">
    <text evidence="2">The sequence shown here is derived from an EMBL/GenBank/DDBJ whole genome shotgun (WGS) entry which is preliminary data.</text>
</comment>
<dbReference type="AlphaFoldDB" id="A0A9W5QH28"/>
<proteinExistence type="predicted"/>
<dbReference type="InterPro" id="IPR028949">
    <property type="entry name" value="Ntox15"/>
</dbReference>
<gene>
    <name evidence="2" type="ORF">IGU_03976</name>
</gene>
<organism evidence="2 3">
    <name type="scientific">Bacillus cereus ISP2954</name>
    <dbReference type="NCBI Taxonomy" id="1053215"/>
    <lineage>
        <taxon>Bacteria</taxon>
        <taxon>Bacillati</taxon>
        <taxon>Bacillota</taxon>
        <taxon>Bacilli</taxon>
        <taxon>Bacillales</taxon>
        <taxon>Bacillaceae</taxon>
        <taxon>Bacillus</taxon>
        <taxon>Bacillus cereus group</taxon>
    </lineage>
</organism>
<dbReference type="EMBL" id="AHEJ01000049">
    <property type="protein sequence ID" value="EOP64554.1"/>
    <property type="molecule type" value="Genomic_DNA"/>
</dbReference>
<sequence>MQDKIDEFMEEGFSFREAEEQALKRIKDKAALHDPDQIAGGNPLKITGMGDSRINSSIGSQWKSRIGNVDKEIRRVADTLSEEEKKLTYLNVRLKSE</sequence>
<name>A0A9W5QH28_BACCE</name>
<reference evidence="2 3" key="1">
    <citation type="submission" date="2012-12" db="EMBL/GenBank/DDBJ databases">
        <title>The Genome Sequence of Bacillus cereus ISP2954.</title>
        <authorList>
            <consortium name="The Broad Institute Genome Sequencing Platform"/>
            <consortium name="The Broad Institute Genome Sequencing Center for Infectious Disease"/>
            <person name="Feldgarden M."/>
            <person name="Van der Auwera G.A."/>
            <person name="Mahillon J."/>
            <person name="Duprez V."/>
            <person name="Timmery S."/>
            <person name="Mattelet C."/>
            <person name="Dierick K."/>
            <person name="Sun M."/>
            <person name="Yu Z."/>
            <person name="Zhu L."/>
            <person name="Hu X."/>
            <person name="Shank E.B."/>
            <person name="Swiecicka I."/>
            <person name="Hansen B.M."/>
            <person name="Andrup L."/>
            <person name="Walker B."/>
            <person name="Young S.K."/>
            <person name="Zeng Q."/>
            <person name="Gargeya S."/>
            <person name="Fitzgerald M."/>
            <person name="Haas B."/>
            <person name="Abouelleil A."/>
            <person name="Alvarado L."/>
            <person name="Arachchi H.M."/>
            <person name="Berlin A.M."/>
            <person name="Chapman S.B."/>
            <person name="Dewar J."/>
            <person name="Goldberg J."/>
            <person name="Griggs A."/>
            <person name="Gujja S."/>
            <person name="Hansen M."/>
            <person name="Howarth C."/>
            <person name="Imamovic A."/>
            <person name="Larimer J."/>
            <person name="McCowan C."/>
            <person name="Murphy C."/>
            <person name="Neiman D."/>
            <person name="Pearson M."/>
            <person name="Priest M."/>
            <person name="Roberts A."/>
            <person name="Saif S."/>
            <person name="Shea T."/>
            <person name="Sisk P."/>
            <person name="Sykes S."/>
            <person name="Wortman J."/>
            <person name="Nusbaum C."/>
            <person name="Birren B."/>
        </authorList>
    </citation>
    <scope>NUCLEOTIDE SEQUENCE [LARGE SCALE GENOMIC DNA]</scope>
    <source>
        <strain evidence="2 3">ISP2954</strain>
    </source>
</reference>
<dbReference type="Pfam" id="PF15604">
    <property type="entry name" value="Ntox15"/>
    <property type="match status" value="1"/>
</dbReference>
<feature type="domain" description="Novel toxin 15" evidence="1">
    <location>
        <begin position="2"/>
        <end position="94"/>
    </location>
</feature>